<feature type="domain" description="MADS-box" evidence="7">
    <location>
        <begin position="66"/>
        <end position="126"/>
    </location>
</feature>
<comment type="subcellular location">
    <subcellularLocation>
        <location evidence="1">Nucleus</location>
    </subcellularLocation>
</comment>
<dbReference type="GO" id="GO:0046983">
    <property type="term" value="F:protein dimerization activity"/>
    <property type="evidence" value="ECO:0007669"/>
    <property type="project" value="InterPro"/>
</dbReference>
<evidence type="ECO:0000313" key="8">
    <source>
        <dbReference type="EMBL" id="CAH7686661.1"/>
    </source>
</evidence>
<keyword evidence="3" id="KW-0238">DNA-binding</keyword>
<keyword evidence="4" id="KW-0804">Transcription</keyword>
<dbReference type="InterPro" id="IPR050142">
    <property type="entry name" value="MADS-box/MEF2_TF"/>
</dbReference>
<evidence type="ECO:0000256" key="4">
    <source>
        <dbReference type="ARBA" id="ARBA00023163"/>
    </source>
</evidence>
<keyword evidence="5" id="KW-0539">Nucleus</keyword>
<proteinExistence type="predicted"/>
<feature type="region of interest" description="Disordered" evidence="6">
    <location>
        <begin position="43"/>
        <end position="66"/>
    </location>
</feature>
<protein>
    <recommendedName>
        <fullName evidence="7">MADS-box domain-containing protein</fullName>
    </recommendedName>
</protein>
<dbReference type="PANTHER" id="PTHR48019">
    <property type="entry name" value="SERUM RESPONSE FACTOR HOMOLOG"/>
    <property type="match status" value="1"/>
</dbReference>
<evidence type="ECO:0000256" key="3">
    <source>
        <dbReference type="ARBA" id="ARBA00023125"/>
    </source>
</evidence>
<organism evidence="8 9">
    <name type="scientific">Phakopsora pachyrhizi</name>
    <name type="common">Asian soybean rust disease fungus</name>
    <dbReference type="NCBI Taxonomy" id="170000"/>
    <lineage>
        <taxon>Eukaryota</taxon>
        <taxon>Fungi</taxon>
        <taxon>Dikarya</taxon>
        <taxon>Basidiomycota</taxon>
        <taxon>Pucciniomycotina</taxon>
        <taxon>Pucciniomycetes</taxon>
        <taxon>Pucciniales</taxon>
        <taxon>Phakopsoraceae</taxon>
        <taxon>Phakopsora</taxon>
    </lineage>
</organism>
<dbReference type="GO" id="GO:0045944">
    <property type="term" value="P:positive regulation of transcription by RNA polymerase II"/>
    <property type="evidence" value="ECO:0007669"/>
    <property type="project" value="UniProtKB-ARBA"/>
</dbReference>
<evidence type="ECO:0000256" key="2">
    <source>
        <dbReference type="ARBA" id="ARBA00023015"/>
    </source>
</evidence>
<sequence length="743" mass="84548">MSACPSPEPISAYLPHWFFFFSHKYQRHNYSFRADELSFDSKRASKDLEDDDDDEEEDATERKKNPGRRKIDIEFIKDKGKRHITFSKRKAGIMKKAYELATLTGTQLLLLVVSETGIVYTFTTHKLQPIVTDDPGKGLISNCLNDGDSEIQIEQEELDSATVDESLTFRSGGGLEENEFLSLNSENNNSSKANEVDQVSSTPEIYQNEVQRECGSNSLNPNNLVTFYQDDSQKLVPQYETLLHPEFQEIYQMLGHQMVLPDESNYNNSTGNLQICPAGPASFLHLPQSQEIPPMGSFPSLDQYSDDRRIKRRRTEADLRDRSEGLNPINSMFLNQYGFAPGWVRDPEVMKLESAPENKTPIIEGPTLTSLATSFLLSQRAHVSEIVAQDSNNFNQLEKSISLFLDSCDSFQIGNDVSGSSRWRDVIFPDRATLAKCLRFFFTDYLSMLRQISIKFRHLQKLVKYLCFFYDAQEEATNEMVEVIQSASDSFRGKSCRVEQVPVTTNNSNLSWPGVSNQKLKTAPKLKPRKAINVNLRGGRLDNVLEEYTAWYRKNKSNRSANRGNSRVKGWFKVERVRRTFCCSSEVNVLKIRFPSSAIKLIRKGDKLELEVEQSEDGQEWNIFSHADSELYPGDESDEDDFYSVSLDKPLDDLTLEALVEQKGSSIEEIKKWWENKRIMKLQIEGGDLEDDGFESKVPPKGGKQAFRVKKPSYVGGIQVAKTESQGFDCDDKLNINLKNSPS</sequence>
<dbReference type="SUPFAM" id="SSF55455">
    <property type="entry name" value="SRF-like"/>
    <property type="match status" value="1"/>
</dbReference>
<dbReference type="InterPro" id="IPR002100">
    <property type="entry name" value="TF_MADSbox"/>
</dbReference>
<evidence type="ECO:0000259" key="7">
    <source>
        <dbReference type="PROSITE" id="PS50066"/>
    </source>
</evidence>
<accession>A0AAV0BIC7</accession>
<dbReference type="GO" id="GO:0005634">
    <property type="term" value="C:nucleus"/>
    <property type="evidence" value="ECO:0007669"/>
    <property type="project" value="UniProtKB-SubCell"/>
</dbReference>
<dbReference type="Proteomes" id="UP001153365">
    <property type="component" value="Unassembled WGS sequence"/>
</dbReference>
<dbReference type="Gene3D" id="3.40.1810.10">
    <property type="entry name" value="Transcription factor, MADS-box"/>
    <property type="match status" value="1"/>
</dbReference>
<dbReference type="EMBL" id="CALTRL010005808">
    <property type="protein sequence ID" value="CAH7686661.1"/>
    <property type="molecule type" value="Genomic_DNA"/>
</dbReference>
<keyword evidence="2" id="KW-0805">Transcription regulation</keyword>
<name>A0AAV0BIC7_PHAPC</name>
<keyword evidence="9" id="KW-1185">Reference proteome</keyword>
<dbReference type="Pfam" id="PF00319">
    <property type="entry name" value="SRF-TF"/>
    <property type="match status" value="1"/>
</dbReference>
<comment type="caution">
    <text evidence="8">The sequence shown here is derived from an EMBL/GenBank/DDBJ whole genome shotgun (WGS) entry which is preliminary data.</text>
</comment>
<reference evidence="8" key="1">
    <citation type="submission" date="2022-06" db="EMBL/GenBank/DDBJ databases">
        <authorList>
            <consortium name="SYNGENTA / RWTH Aachen University"/>
        </authorList>
    </citation>
    <scope>NUCLEOTIDE SEQUENCE</scope>
</reference>
<dbReference type="GO" id="GO:0003677">
    <property type="term" value="F:DNA binding"/>
    <property type="evidence" value="ECO:0007669"/>
    <property type="project" value="UniProtKB-KW"/>
</dbReference>
<evidence type="ECO:0000256" key="5">
    <source>
        <dbReference type="ARBA" id="ARBA00023242"/>
    </source>
</evidence>
<dbReference type="FunFam" id="3.40.1810.10:FF:000002">
    <property type="entry name" value="Serum response factor b"/>
    <property type="match status" value="1"/>
</dbReference>
<feature type="compositionally biased region" description="Acidic residues" evidence="6">
    <location>
        <begin position="48"/>
        <end position="59"/>
    </location>
</feature>
<dbReference type="SMART" id="SM00432">
    <property type="entry name" value="MADS"/>
    <property type="match status" value="1"/>
</dbReference>
<dbReference type="AlphaFoldDB" id="A0AAV0BIC7"/>
<dbReference type="InterPro" id="IPR036879">
    <property type="entry name" value="TF_MADSbox_sf"/>
</dbReference>
<gene>
    <name evidence="8" type="ORF">PPACK8108_LOCUS21343</name>
</gene>
<dbReference type="PRINTS" id="PR00404">
    <property type="entry name" value="MADSDOMAIN"/>
</dbReference>
<dbReference type="PROSITE" id="PS50066">
    <property type="entry name" value="MADS_BOX_2"/>
    <property type="match status" value="1"/>
</dbReference>
<evidence type="ECO:0000256" key="6">
    <source>
        <dbReference type="SAM" id="MobiDB-lite"/>
    </source>
</evidence>
<evidence type="ECO:0000256" key="1">
    <source>
        <dbReference type="ARBA" id="ARBA00004123"/>
    </source>
</evidence>
<dbReference type="PROSITE" id="PS00350">
    <property type="entry name" value="MADS_BOX_1"/>
    <property type="match status" value="1"/>
</dbReference>
<evidence type="ECO:0000313" key="9">
    <source>
        <dbReference type="Proteomes" id="UP001153365"/>
    </source>
</evidence>